<dbReference type="EMBL" id="PSZO01000011">
    <property type="protein sequence ID" value="TCG11193.1"/>
    <property type="molecule type" value="Genomic_DNA"/>
</dbReference>
<keyword evidence="6" id="KW-1185">Reference proteome</keyword>
<feature type="domain" description="Glycosyl hydrolase family 13 catalytic" evidence="4">
    <location>
        <begin position="13"/>
        <end position="411"/>
    </location>
</feature>
<dbReference type="Pfam" id="PF00128">
    <property type="entry name" value="Alpha-amylase"/>
    <property type="match status" value="1"/>
</dbReference>
<evidence type="ECO:0000256" key="1">
    <source>
        <dbReference type="ARBA" id="ARBA00008061"/>
    </source>
</evidence>
<sequence length="546" mass="63694">MKTIKWKDKVIYQIFPRSFKDANNDGDGDIKGITSKMEYLSNLGIDAIWLCPTYETNFADAGYDVKDYKAVWKQFGTLEDFKEMTQEAKKHGIDIIMDIVLNHVSDEHPWFKKACESVENIEHNYFIWRDKLSKDEEKAMSIFGGSAWEFVPSVNKYYFHLFAKEQVDLNWEHPDTIEAMADIIDFWYSNGVKGFRLDAIKHISKVFPEGNENDFSWGPTAVPQLQKFNEIAFKDKDDAFILGESSGITLEEAIKYGTGKDKVSTNYYNFSWWWLGWGETGRNGYDPEWNYKKFVEEIKPFQESELVNPELMTNFLSNHDTSRAISRWGNEGVFWEESAKSLAMMLFVMKGIPCIYYGEEIGMLNPRFKNRSEFKDVDALNAYRDLVEKQGYYTEEEMTKYLSINGRDNCRTPMAWNDKENAGFNDGAKPWIKVGYGYRDINVESQINDEKSIFNFYKKIISIRKSEKFRDILIDGTSKVELLPSGAFKVVRTSKKTNKKIVTLINIRDRKLKLESIKGKRIISSWNDKKPFKGQLRPYESIMFEI</sequence>
<dbReference type="InterPro" id="IPR006046">
    <property type="entry name" value="Alpha_amylase"/>
</dbReference>
<dbReference type="GO" id="GO:0004556">
    <property type="term" value="F:alpha-amylase activity"/>
    <property type="evidence" value="ECO:0007669"/>
    <property type="project" value="UniProtKB-UniRule"/>
</dbReference>
<organism evidence="5 6">
    <name type="scientific">Mycoplasma marinum</name>
    <dbReference type="NCBI Taxonomy" id="1937190"/>
    <lineage>
        <taxon>Bacteria</taxon>
        <taxon>Bacillati</taxon>
        <taxon>Mycoplasmatota</taxon>
        <taxon>Mollicutes</taxon>
        <taxon>Mycoplasmataceae</taxon>
        <taxon>Mycoplasma</taxon>
    </lineage>
</organism>
<evidence type="ECO:0000313" key="6">
    <source>
        <dbReference type="Proteomes" id="UP000294192"/>
    </source>
</evidence>
<evidence type="ECO:0000256" key="2">
    <source>
        <dbReference type="RuleBase" id="RU003615"/>
    </source>
</evidence>
<keyword evidence="3" id="KW-0119">Carbohydrate metabolism</keyword>
<dbReference type="AlphaFoldDB" id="A0A4R0XKM8"/>
<gene>
    <name evidence="5" type="ORF">C4B24_02825</name>
</gene>
<dbReference type="EC" id="3.2.1.1" evidence="3"/>
<dbReference type="GO" id="GO:0009313">
    <property type="term" value="P:oligosaccharide catabolic process"/>
    <property type="evidence" value="ECO:0007669"/>
    <property type="project" value="TreeGrafter"/>
</dbReference>
<comment type="caution">
    <text evidence="5">The sequence shown here is derived from an EMBL/GenBank/DDBJ whole genome shotgun (WGS) entry which is preliminary data.</text>
</comment>
<evidence type="ECO:0000256" key="3">
    <source>
        <dbReference type="RuleBase" id="RU361134"/>
    </source>
</evidence>
<dbReference type="Proteomes" id="UP000294192">
    <property type="component" value="Unassembled WGS sequence"/>
</dbReference>
<dbReference type="InterPro" id="IPR045857">
    <property type="entry name" value="O16G_dom_2"/>
</dbReference>
<dbReference type="PRINTS" id="PR00110">
    <property type="entry name" value="ALPHAAMYLASE"/>
</dbReference>
<dbReference type="OrthoDB" id="9805159at2"/>
<name>A0A4R0XKM8_9MOLU</name>
<dbReference type="SMART" id="SM00642">
    <property type="entry name" value="Aamy"/>
    <property type="match status" value="1"/>
</dbReference>
<evidence type="ECO:0000259" key="4">
    <source>
        <dbReference type="SMART" id="SM00642"/>
    </source>
</evidence>
<reference evidence="5 6" key="1">
    <citation type="submission" date="2018-02" db="EMBL/GenBank/DDBJ databases">
        <title>Mycoplasma marinum and Mycoplasma todarodis sp. nov., moderately halophilic and psychrotolerant mycoplasmas isolated from cephalopods.</title>
        <authorList>
            <person name="Viver T."/>
        </authorList>
    </citation>
    <scope>NUCLEOTIDE SEQUENCE [LARGE SCALE GENOMIC DNA]</scope>
    <source>
        <strain evidence="5 6">PE</strain>
    </source>
</reference>
<proteinExistence type="inferred from homology"/>
<dbReference type="Gene3D" id="3.90.400.10">
    <property type="entry name" value="Oligo-1,6-glucosidase, Domain 2"/>
    <property type="match status" value="1"/>
</dbReference>
<dbReference type="GO" id="GO:0043169">
    <property type="term" value="F:cation binding"/>
    <property type="evidence" value="ECO:0007669"/>
    <property type="project" value="InterPro"/>
</dbReference>
<evidence type="ECO:0000313" key="5">
    <source>
        <dbReference type="EMBL" id="TCG11193.1"/>
    </source>
</evidence>
<dbReference type="InterPro" id="IPR006047">
    <property type="entry name" value="GH13_cat_dom"/>
</dbReference>
<comment type="similarity">
    <text evidence="1 2">Belongs to the glycosyl hydrolase 13 family.</text>
</comment>
<dbReference type="RefSeq" id="WP_131599138.1">
    <property type="nucleotide sequence ID" value="NZ_CBDBYK010000011.1"/>
</dbReference>
<dbReference type="PANTHER" id="PTHR10357">
    <property type="entry name" value="ALPHA-AMYLASE FAMILY MEMBER"/>
    <property type="match status" value="1"/>
</dbReference>
<accession>A0A4R0XKM8</accession>
<dbReference type="InterPro" id="IPR017853">
    <property type="entry name" value="GH"/>
</dbReference>
<dbReference type="PANTHER" id="PTHR10357:SF179">
    <property type="entry name" value="NEUTRAL AND BASIC AMINO ACID TRANSPORT PROTEIN RBAT"/>
    <property type="match status" value="1"/>
</dbReference>
<keyword evidence="3" id="KW-0326">Glycosidase</keyword>
<keyword evidence="3" id="KW-0378">Hydrolase</keyword>
<protein>
    <recommendedName>
        <fullName evidence="3">Alpha-amylase</fullName>
        <ecNumber evidence="3">3.2.1.1</ecNumber>
    </recommendedName>
</protein>
<comment type="catalytic activity">
    <reaction evidence="3">
        <text>Endohydrolysis of (1-&gt;4)-alpha-D-glucosidic linkages in polysaccharides containing three or more (1-&gt;4)-alpha-linked D-glucose units.</text>
        <dbReference type="EC" id="3.2.1.1"/>
    </reaction>
</comment>
<dbReference type="SUPFAM" id="SSF51445">
    <property type="entry name" value="(Trans)glycosidases"/>
    <property type="match status" value="1"/>
</dbReference>
<dbReference type="Gene3D" id="3.20.20.80">
    <property type="entry name" value="Glycosidases"/>
    <property type="match status" value="1"/>
</dbReference>